<keyword evidence="4" id="KW-0472">Membrane</keyword>
<dbReference type="PANTHER" id="PTHR44757:SF2">
    <property type="entry name" value="BIOFILM ARCHITECTURE MAINTENANCE PROTEIN MBAA"/>
    <property type="match status" value="1"/>
</dbReference>
<dbReference type="PROSITE" id="PS50887">
    <property type="entry name" value="GGDEF"/>
    <property type="match status" value="1"/>
</dbReference>
<dbReference type="Pfam" id="PF00563">
    <property type="entry name" value="EAL"/>
    <property type="match status" value="1"/>
</dbReference>
<dbReference type="SUPFAM" id="SSF141868">
    <property type="entry name" value="EAL domain-like"/>
    <property type="match status" value="1"/>
</dbReference>
<feature type="domain" description="PAC" evidence="6">
    <location>
        <begin position="473"/>
        <end position="527"/>
    </location>
</feature>
<dbReference type="SMART" id="SM00267">
    <property type="entry name" value="GGDEF"/>
    <property type="match status" value="1"/>
</dbReference>
<feature type="transmembrane region" description="Helical" evidence="4">
    <location>
        <begin position="71"/>
        <end position="92"/>
    </location>
</feature>
<keyword evidence="4" id="KW-0812">Transmembrane</keyword>
<evidence type="ECO:0000259" key="6">
    <source>
        <dbReference type="PROSITE" id="PS50113"/>
    </source>
</evidence>
<dbReference type="SMART" id="SM00091">
    <property type="entry name" value="PAS"/>
    <property type="match status" value="2"/>
</dbReference>
<dbReference type="InterPro" id="IPR000014">
    <property type="entry name" value="PAS"/>
</dbReference>
<evidence type="ECO:0000313" key="9">
    <source>
        <dbReference type="EMBL" id="SDM03102.1"/>
    </source>
</evidence>
<dbReference type="CDD" id="cd01949">
    <property type="entry name" value="GGDEF"/>
    <property type="match status" value="1"/>
</dbReference>
<dbReference type="PROSITE" id="PS50113">
    <property type="entry name" value="PAC"/>
    <property type="match status" value="2"/>
</dbReference>
<feature type="domain" description="GGDEF" evidence="8">
    <location>
        <begin position="559"/>
        <end position="692"/>
    </location>
</feature>
<feature type="transmembrane region" description="Helical" evidence="4">
    <location>
        <begin position="104"/>
        <end position="123"/>
    </location>
</feature>
<dbReference type="CDD" id="cd01948">
    <property type="entry name" value="EAL"/>
    <property type="match status" value="1"/>
</dbReference>
<feature type="coiled-coil region" evidence="3">
    <location>
        <begin position="215"/>
        <end position="256"/>
    </location>
</feature>
<keyword evidence="10" id="KW-1185">Reference proteome</keyword>
<keyword evidence="2" id="KW-0973">c-di-GMP</keyword>
<dbReference type="CDD" id="cd00130">
    <property type="entry name" value="PAS"/>
    <property type="match status" value="2"/>
</dbReference>
<proteinExistence type="predicted"/>
<dbReference type="Pfam" id="PF08447">
    <property type="entry name" value="PAS_3"/>
    <property type="match status" value="1"/>
</dbReference>
<feature type="domain" description="EAL" evidence="7">
    <location>
        <begin position="701"/>
        <end position="955"/>
    </location>
</feature>
<dbReference type="NCBIfam" id="TIGR00254">
    <property type="entry name" value="GGDEF"/>
    <property type="match status" value="1"/>
</dbReference>
<feature type="transmembrane region" description="Helical" evidence="4">
    <location>
        <begin position="129"/>
        <end position="150"/>
    </location>
</feature>
<evidence type="ECO:0000256" key="3">
    <source>
        <dbReference type="SAM" id="Coils"/>
    </source>
</evidence>
<evidence type="ECO:0000256" key="4">
    <source>
        <dbReference type="SAM" id="Phobius"/>
    </source>
</evidence>
<protein>
    <recommendedName>
        <fullName evidence="1">cyclic-guanylate-specific phosphodiesterase</fullName>
        <ecNumber evidence="1">3.1.4.52</ecNumber>
    </recommendedName>
</protein>
<evidence type="ECO:0000259" key="7">
    <source>
        <dbReference type="PROSITE" id="PS50883"/>
    </source>
</evidence>
<dbReference type="InterPro" id="IPR000700">
    <property type="entry name" value="PAS-assoc_C"/>
</dbReference>
<dbReference type="InterPro" id="IPR052155">
    <property type="entry name" value="Biofilm_reg_signaling"/>
</dbReference>
<dbReference type="SMART" id="SM00086">
    <property type="entry name" value="PAC"/>
    <property type="match status" value="2"/>
</dbReference>
<feature type="domain" description="PAC" evidence="6">
    <location>
        <begin position="352"/>
        <end position="405"/>
    </location>
</feature>
<dbReference type="InterPro" id="IPR001633">
    <property type="entry name" value="EAL_dom"/>
</dbReference>
<dbReference type="AlphaFoldDB" id="A0A1G9PWC4"/>
<dbReference type="Gene3D" id="3.30.70.270">
    <property type="match status" value="1"/>
</dbReference>
<evidence type="ECO:0000313" key="10">
    <source>
        <dbReference type="Proteomes" id="UP000198706"/>
    </source>
</evidence>
<evidence type="ECO:0000256" key="2">
    <source>
        <dbReference type="ARBA" id="ARBA00022636"/>
    </source>
</evidence>
<dbReference type="SUPFAM" id="SSF55785">
    <property type="entry name" value="PYP-like sensor domain (PAS domain)"/>
    <property type="match status" value="2"/>
</dbReference>
<gene>
    <name evidence="9" type="ORF">SAMN05216186_1428</name>
</gene>
<dbReference type="InterPro" id="IPR001610">
    <property type="entry name" value="PAC"/>
</dbReference>
<dbReference type="Gene3D" id="3.30.450.20">
    <property type="entry name" value="PAS domain"/>
    <property type="match status" value="2"/>
</dbReference>
<name>A0A1G9PWC4_9PSED</name>
<dbReference type="InterPro" id="IPR013655">
    <property type="entry name" value="PAS_fold_3"/>
</dbReference>
<dbReference type="SMART" id="SM00052">
    <property type="entry name" value="EAL"/>
    <property type="match status" value="1"/>
</dbReference>
<dbReference type="RefSeq" id="WP_084339490.1">
    <property type="nucleotide sequence ID" value="NZ_FNFD01000042.1"/>
</dbReference>
<reference evidence="9 10" key="1">
    <citation type="submission" date="2016-10" db="EMBL/GenBank/DDBJ databases">
        <authorList>
            <person name="de Groot N.N."/>
        </authorList>
    </citation>
    <scope>NUCLEOTIDE SEQUENCE [LARGE SCALE GENOMIC DNA]</scope>
    <source>
        <strain evidence="9 10">JCM 21544</strain>
    </source>
</reference>
<dbReference type="PANTHER" id="PTHR44757">
    <property type="entry name" value="DIGUANYLATE CYCLASE DGCP"/>
    <property type="match status" value="1"/>
</dbReference>
<dbReference type="InterPro" id="IPR029787">
    <property type="entry name" value="Nucleotide_cyclase"/>
</dbReference>
<feature type="domain" description="PAS" evidence="5">
    <location>
        <begin position="402"/>
        <end position="472"/>
    </location>
</feature>
<dbReference type="Pfam" id="PF13426">
    <property type="entry name" value="PAS_9"/>
    <property type="match status" value="1"/>
</dbReference>
<dbReference type="STRING" id="137658.SAMN05216186_1428"/>
<dbReference type="InterPro" id="IPR043128">
    <property type="entry name" value="Rev_trsase/Diguanyl_cyclase"/>
</dbReference>
<feature type="transmembrane region" description="Helical" evidence="4">
    <location>
        <begin position="41"/>
        <end position="59"/>
    </location>
</feature>
<accession>A0A1G9PWC4</accession>
<evidence type="ECO:0000259" key="8">
    <source>
        <dbReference type="PROSITE" id="PS50887"/>
    </source>
</evidence>
<dbReference type="Proteomes" id="UP000198706">
    <property type="component" value="Unassembled WGS sequence"/>
</dbReference>
<dbReference type="Pfam" id="PF00990">
    <property type="entry name" value="GGDEF"/>
    <property type="match status" value="1"/>
</dbReference>
<dbReference type="InterPro" id="IPR035919">
    <property type="entry name" value="EAL_sf"/>
</dbReference>
<dbReference type="FunFam" id="3.20.20.450:FF:000001">
    <property type="entry name" value="Cyclic di-GMP phosphodiesterase yahA"/>
    <property type="match status" value="1"/>
</dbReference>
<evidence type="ECO:0000256" key="1">
    <source>
        <dbReference type="ARBA" id="ARBA00012282"/>
    </source>
</evidence>
<organism evidence="9 10">
    <name type="scientific">Pseudomonas indica</name>
    <dbReference type="NCBI Taxonomy" id="137658"/>
    <lineage>
        <taxon>Bacteria</taxon>
        <taxon>Pseudomonadati</taxon>
        <taxon>Pseudomonadota</taxon>
        <taxon>Gammaproteobacteria</taxon>
        <taxon>Pseudomonadales</taxon>
        <taxon>Pseudomonadaceae</taxon>
        <taxon>Pseudomonas</taxon>
    </lineage>
</organism>
<feature type="transmembrane region" description="Helical" evidence="4">
    <location>
        <begin position="180"/>
        <end position="202"/>
    </location>
</feature>
<sequence>MTATLNCAVSESFEDDEQAIRRQFAEDIAIERTRLLYQGSWVPTLFMLLNGLACAYLLWGPSSGLALGGWLVWLVLLALLRLVQVAAFNAALPSRQSRPHWRRMFLGGAALSGLTLAYAVVVLVPQDAFIQQALLFGLIAAAILSASVAYAVSLPAFLSFALPCLVPSIGYLLLSGHTMLRGWGLLGLILLAALLVVAWQVNRLVQSSLMRRYHNQALIEHLEHARLQANGLNQELAREVEQRRRAERDLRRAHDELEMRVAQRTLELDETSHALSKSEARLALALEASELGLWDWDLVSDEVHHSQLKEIFGIEPGETTVLRDLKPRLHPEDLPLLRRALVEHLKGRSDGYAIEYRVRHADGRWVWVEDRGRAVERDAEGRVTRMLGTRRNVSARKLREEEQRLAATVFEAASEGIFILDPDYRLLAVNQAFSEVTGYRREEVLGRGVNALVASREARRQYQMIRLELEQHGTWQGELIETRKNGELYPQWLQLNVVHDGRGRGSHIVGFLSDLSARREAEERLRYLSHYDELTGLANRTLFKERLHEASQRARQSGRSLALLHIDLDRFKLLNDSLGHEVADQLLRQMARRLTQAVPEADTLARLSGDEFAVLLDTYGSLSSLARLASRLLAKLRVPMDIGGHELVVNASVGISLLPENAREISALISQANMAMQHAKHLGGNTFQFFTDNLQACTLERLQLETQLRKAIDEGQLEVYYQPKLNLLDDSVHAAEALVRWNHPQLGLVPPSDFIGLAEETGLIVPLGEFVLREACRQAREWQQSGLADIRVSVNLSVQQLRPGNFTSLVRLALDETGLPPHLLELELTESQLLDNVENVISTFRQLRSHGVKLSIDDFGTGYSSLSYLKRFPADYVKIDQTFIRDLSASGEDAAITRAIIAMAHSMELKVVAEGVETQAQLDFLKLYRCDEIQGYLVSRPVRAEAFAELLKEQAMI</sequence>
<dbReference type="GO" id="GO:0071111">
    <property type="term" value="F:cyclic-guanylate-specific phosphodiesterase activity"/>
    <property type="evidence" value="ECO:0007669"/>
    <property type="project" value="UniProtKB-EC"/>
</dbReference>
<dbReference type="InterPro" id="IPR000160">
    <property type="entry name" value="GGDEF_dom"/>
</dbReference>
<dbReference type="EC" id="3.1.4.52" evidence="1"/>
<keyword evidence="4" id="KW-1133">Transmembrane helix</keyword>
<dbReference type="PROSITE" id="PS50883">
    <property type="entry name" value="EAL"/>
    <property type="match status" value="1"/>
</dbReference>
<dbReference type="EMBL" id="FNFD01000042">
    <property type="protein sequence ID" value="SDM03102.1"/>
    <property type="molecule type" value="Genomic_DNA"/>
</dbReference>
<evidence type="ECO:0000259" key="5">
    <source>
        <dbReference type="PROSITE" id="PS50112"/>
    </source>
</evidence>
<keyword evidence="3" id="KW-0175">Coiled coil</keyword>
<dbReference type="SUPFAM" id="SSF55073">
    <property type="entry name" value="Nucleotide cyclase"/>
    <property type="match status" value="1"/>
</dbReference>
<dbReference type="Gene3D" id="3.20.20.450">
    <property type="entry name" value="EAL domain"/>
    <property type="match status" value="1"/>
</dbReference>
<dbReference type="PROSITE" id="PS50112">
    <property type="entry name" value="PAS"/>
    <property type="match status" value="1"/>
</dbReference>
<dbReference type="InterPro" id="IPR035965">
    <property type="entry name" value="PAS-like_dom_sf"/>
</dbReference>
<dbReference type="NCBIfam" id="TIGR00229">
    <property type="entry name" value="sensory_box"/>
    <property type="match status" value="2"/>
</dbReference>